<proteinExistence type="inferred from homology"/>
<dbReference type="InterPro" id="IPR037206">
    <property type="entry name" value="VPS28_C_sf"/>
</dbReference>
<sequence length="199" mass="22443">MDTIIKLTQRETENLDSCADLFSILVTTEALEKAYIRDAVSANDYTTHCTRLIAQFKTARDLLPSGTNIDQFMREYKLICPAATKRLIEIGVPATVEHAVADSGASSRAHCFITLMDCIKLNLTAMDQLHPLLSDLIQFLNKIQGLPKEFDEIHKTRLRNWLITLHKMKASDGLTEEQTRQLLFELDSANQAFHASLAH</sequence>
<dbReference type="Pfam" id="PF03997">
    <property type="entry name" value="VPS28"/>
    <property type="match status" value="1"/>
</dbReference>
<feature type="domain" description="VPS28 N-terminal" evidence="8">
    <location>
        <begin position="1"/>
        <end position="98"/>
    </location>
</feature>
<dbReference type="GO" id="GO:0000813">
    <property type="term" value="C:ESCRT I complex"/>
    <property type="evidence" value="ECO:0007669"/>
    <property type="project" value="UniProtKB-UniRule"/>
</dbReference>
<dbReference type="GO" id="GO:0044877">
    <property type="term" value="F:protein-containing complex binding"/>
    <property type="evidence" value="ECO:0007669"/>
    <property type="project" value="EnsemblFungi"/>
</dbReference>
<dbReference type="GO" id="GO:0006623">
    <property type="term" value="P:protein targeting to vacuole"/>
    <property type="evidence" value="ECO:0007669"/>
    <property type="project" value="EnsemblFungi"/>
</dbReference>
<dbReference type="AlphaFoldDB" id="A0A1Y2ALF2"/>
<dbReference type="PANTHER" id="PTHR12937">
    <property type="entry name" value="VACUOLAR PROTEIN SORTING 28, ISOFORM 2 VPS28"/>
    <property type="match status" value="1"/>
</dbReference>
<feature type="domain" description="VPS28 C-terminal" evidence="7">
    <location>
        <begin position="100"/>
        <end position="198"/>
    </location>
</feature>
<dbReference type="InterPro" id="IPR017898">
    <property type="entry name" value="VPS28_N"/>
</dbReference>
<dbReference type="Gene3D" id="1.20.120.1130">
    <property type="match status" value="1"/>
</dbReference>
<comment type="function">
    <text evidence="5">Component of the ESCRT-I complex (endosomal sorting complex required for transport I), a regulator of vesicular trafficking process.</text>
</comment>
<dbReference type="EMBL" id="MCGO01000162">
    <property type="protein sequence ID" value="ORY23336.1"/>
    <property type="molecule type" value="Genomic_DNA"/>
</dbReference>
<dbReference type="PROSITE" id="PS51310">
    <property type="entry name" value="VPS28_C"/>
    <property type="match status" value="1"/>
</dbReference>
<dbReference type="OrthoDB" id="2671at2759"/>
<evidence type="ECO:0000256" key="1">
    <source>
        <dbReference type="ARBA" id="ARBA00004177"/>
    </source>
</evidence>
<comment type="subcellular location">
    <subcellularLocation>
        <location evidence="1">Endosome</location>
    </subcellularLocation>
</comment>
<name>A0A1Y2ALF2_9FUNG</name>
<evidence type="ECO:0000313" key="9">
    <source>
        <dbReference type="EMBL" id="ORY23336.1"/>
    </source>
</evidence>
<evidence type="ECO:0000256" key="6">
    <source>
        <dbReference type="PROSITE-ProRule" id="PRU00642"/>
    </source>
</evidence>
<dbReference type="GO" id="GO:1904669">
    <property type="term" value="P:ATP export"/>
    <property type="evidence" value="ECO:0007669"/>
    <property type="project" value="EnsemblFungi"/>
</dbReference>
<organism evidence="9 10">
    <name type="scientific">Rhizoclosmatium globosum</name>
    <dbReference type="NCBI Taxonomy" id="329046"/>
    <lineage>
        <taxon>Eukaryota</taxon>
        <taxon>Fungi</taxon>
        <taxon>Fungi incertae sedis</taxon>
        <taxon>Chytridiomycota</taxon>
        <taxon>Chytridiomycota incertae sedis</taxon>
        <taxon>Chytridiomycetes</taxon>
        <taxon>Chytridiales</taxon>
        <taxon>Chytriomycetaceae</taxon>
        <taxon>Rhizoclosmatium</taxon>
    </lineage>
</organism>
<dbReference type="InterPro" id="IPR037202">
    <property type="entry name" value="ESCRT_assembly_dom"/>
</dbReference>
<dbReference type="PIRSF" id="PIRSF017535">
    <property type="entry name" value="VPS28"/>
    <property type="match status" value="1"/>
</dbReference>
<evidence type="ECO:0000256" key="2">
    <source>
        <dbReference type="ARBA" id="ARBA00022448"/>
    </source>
</evidence>
<accession>A0A1Y2ALF2</accession>
<dbReference type="Proteomes" id="UP000193642">
    <property type="component" value="Unassembled WGS sequence"/>
</dbReference>
<dbReference type="InterPro" id="IPR007143">
    <property type="entry name" value="Vps28"/>
</dbReference>
<keyword evidence="2 5" id="KW-0813">Transport</keyword>
<keyword evidence="4 5" id="KW-0653">Protein transport</keyword>
<dbReference type="SUPFAM" id="SSF140111">
    <property type="entry name" value="Endosomal sorting complex assembly domain"/>
    <property type="match status" value="1"/>
</dbReference>
<dbReference type="GO" id="GO:0006612">
    <property type="term" value="P:protein targeting to membrane"/>
    <property type="evidence" value="ECO:0007669"/>
    <property type="project" value="EnsemblFungi"/>
</dbReference>
<dbReference type="GO" id="GO:0043328">
    <property type="term" value="P:protein transport to vacuole involved in ubiquitin-dependent protein catabolic process via the multivesicular body sorting pathway"/>
    <property type="evidence" value="ECO:0007669"/>
    <property type="project" value="EnsemblFungi"/>
</dbReference>
<evidence type="ECO:0000313" key="10">
    <source>
        <dbReference type="Proteomes" id="UP000193642"/>
    </source>
</evidence>
<dbReference type="PANTHER" id="PTHR12937:SF0">
    <property type="entry name" value="VACUOLAR PROTEIN SORTING-ASSOCIATED PROTEIN 28 HOMOLOG"/>
    <property type="match status" value="1"/>
</dbReference>
<evidence type="ECO:0000259" key="7">
    <source>
        <dbReference type="PROSITE" id="PS51310"/>
    </source>
</evidence>
<dbReference type="PROSITE" id="PS51313">
    <property type="entry name" value="VPS28_N"/>
    <property type="match status" value="1"/>
</dbReference>
<keyword evidence="10" id="KW-1185">Reference proteome</keyword>
<dbReference type="InterPro" id="IPR038358">
    <property type="entry name" value="VPS28_N_sf"/>
</dbReference>
<reference evidence="9 10" key="1">
    <citation type="submission" date="2016-07" db="EMBL/GenBank/DDBJ databases">
        <title>Pervasive Adenine N6-methylation of Active Genes in Fungi.</title>
        <authorList>
            <consortium name="DOE Joint Genome Institute"/>
            <person name="Mondo S.J."/>
            <person name="Dannebaum R.O."/>
            <person name="Kuo R.C."/>
            <person name="Labutti K."/>
            <person name="Haridas S."/>
            <person name="Kuo A."/>
            <person name="Salamov A."/>
            <person name="Ahrendt S.R."/>
            <person name="Lipzen A."/>
            <person name="Sullivan W."/>
            <person name="Andreopoulos W.B."/>
            <person name="Clum A."/>
            <person name="Lindquist E."/>
            <person name="Daum C."/>
            <person name="Ramamoorthy G.K."/>
            <person name="Gryganskyi A."/>
            <person name="Culley D."/>
            <person name="Magnuson J.K."/>
            <person name="James T.Y."/>
            <person name="O'Malley M.A."/>
            <person name="Stajich J.E."/>
            <person name="Spatafora J.W."/>
            <person name="Visel A."/>
            <person name="Grigoriev I.V."/>
        </authorList>
    </citation>
    <scope>NUCLEOTIDE SEQUENCE [LARGE SCALE GENOMIC DNA]</scope>
    <source>
        <strain evidence="9 10">JEL800</strain>
    </source>
</reference>
<dbReference type="Gene3D" id="1.20.1440.200">
    <property type="match status" value="1"/>
</dbReference>
<comment type="similarity">
    <text evidence="5 6">Belongs to the VPS28 family.</text>
</comment>
<gene>
    <name evidence="9" type="ORF">BCR33DRAFT_755965</name>
</gene>
<dbReference type="STRING" id="329046.A0A1Y2ALF2"/>
<dbReference type="InterPro" id="IPR017899">
    <property type="entry name" value="VPS28_C"/>
</dbReference>
<evidence type="ECO:0000256" key="5">
    <source>
        <dbReference type="PIRNR" id="PIRNR017535"/>
    </source>
</evidence>
<evidence type="ECO:0000256" key="4">
    <source>
        <dbReference type="ARBA" id="ARBA00022927"/>
    </source>
</evidence>
<protein>
    <recommendedName>
        <fullName evidence="5">Vacuolar protein sorting-associated protein 28</fullName>
    </recommendedName>
    <alternativeName>
        <fullName evidence="5">ESCRT-I complex subunit VPS28</fullName>
    </alternativeName>
</protein>
<evidence type="ECO:0000256" key="3">
    <source>
        <dbReference type="ARBA" id="ARBA00022753"/>
    </source>
</evidence>
<evidence type="ECO:0000259" key="8">
    <source>
        <dbReference type="PROSITE" id="PS51313"/>
    </source>
</evidence>
<dbReference type="SUPFAM" id="SSF140427">
    <property type="entry name" value="VPS28 C-terminal domain-like"/>
    <property type="match status" value="1"/>
</dbReference>
<comment type="caution">
    <text evidence="9">The sequence shown here is derived from an EMBL/GenBank/DDBJ whole genome shotgun (WGS) entry which is preliminary data.</text>
</comment>
<keyword evidence="3 5" id="KW-0967">Endosome</keyword>